<feature type="region of interest" description="Disordered" evidence="1">
    <location>
        <begin position="198"/>
        <end position="282"/>
    </location>
</feature>
<evidence type="ECO:0000256" key="1">
    <source>
        <dbReference type="SAM" id="MobiDB-lite"/>
    </source>
</evidence>
<feature type="compositionally biased region" description="Low complexity" evidence="1">
    <location>
        <begin position="198"/>
        <end position="211"/>
    </location>
</feature>
<protein>
    <submittedName>
        <fullName evidence="2">Uncharacterized protein</fullName>
    </submittedName>
</protein>
<evidence type="ECO:0000313" key="2">
    <source>
        <dbReference type="EMBL" id="KXH61261.1"/>
    </source>
</evidence>
<evidence type="ECO:0000313" key="3">
    <source>
        <dbReference type="Proteomes" id="UP000070121"/>
    </source>
</evidence>
<keyword evidence="3" id="KW-1185">Reference proteome</keyword>
<dbReference type="AlphaFoldDB" id="A0A135ULG0"/>
<dbReference type="EMBL" id="JFFI01001305">
    <property type="protein sequence ID" value="KXH61261.1"/>
    <property type="molecule type" value="Genomic_DNA"/>
</dbReference>
<accession>A0A135ULG0</accession>
<name>A0A135ULG0_9PEZI</name>
<comment type="caution">
    <text evidence="2">The sequence shown here is derived from an EMBL/GenBank/DDBJ whole genome shotgun (WGS) entry which is preliminary data.</text>
</comment>
<sequence>MDTDEHEALPVLLLRSKLSLSKIVGDRQGGTQHLSEYTTWMDGTGERPRVETVFLGGTWGFHAPIWGTHPTDKTPSSPRFSPTSLTLTALTLTVTLTLSPRSPHQSLPRFSNLSSRFTYGTSSALVTQGPTPMSPALPCHLDPLHPSIFGLVLCAPGLHCTSTRAQKHIRRDGILCLSSAAAQDWGITLRLRTLLASSAPSAASPKAKASPPRGPDLDEEISDHQGEQESPEAAGRGTREEPPMEHEETSNCGFSARQNDGVKLSTMTSNDQHERARRPKKH</sequence>
<feature type="compositionally biased region" description="Basic and acidic residues" evidence="1">
    <location>
        <begin position="237"/>
        <end position="249"/>
    </location>
</feature>
<dbReference type="Proteomes" id="UP000070121">
    <property type="component" value="Unassembled WGS sequence"/>
</dbReference>
<proteinExistence type="predicted"/>
<reference evidence="2 3" key="1">
    <citation type="submission" date="2014-02" db="EMBL/GenBank/DDBJ databases">
        <title>The genome sequence of Colletotrichum salicis CBS 607.94.</title>
        <authorList>
            <person name="Baroncelli R."/>
            <person name="Thon M.R."/>
        </authorList>
    </citation>
    <scope>NUCLEOTIDE SEQUENCE [LARGE SCALE GENOMIC DNA]</scope>
    <source>
        <strain evidence="2 3">CBS 607.94</strain>
    </source>
</reference>
<gene>
    <name evidence="2" type="ORF">CSAL01_08877</name>
</gene>
<organism evidence="2 3">
    <name type="scientific">Colletotrichum salicis</name>
    <dbReference type="NCBI Taxonomy" id="1209931"/>
    <lineage>
        <taxon>Eukaryota</taxon>
        <taxon>Fungi</taxon>
        <taxon>Dikarya</taxon>
        <taxon>Ascomycota</taxon>
        <taxon>Pezizomycotina</taxon>
        <taxon>Sordariomycetes</taxon>
        <taxon>Hypocreomycetidae</taxon>
        <taxon>Glomerellales</taxon>
        <taxon>Glomerellaceae</taxon>
        <taxon>Colletotrichum</taxon>
        <taxon>Colletotrichum acutatum species complex</taxon>
    </lineage>
</organism>
<dbReference type="OrthoDB" id="10471282at2759"/>